<dbReference type="RefSeq" id="WP_229717605.1">
    <property type="nucleotide sequence ID" value="NZ_BMIK01000012.1"/>
</dbReference>
<gene>
    <name evidence="1" type="ORF">GCM10011386_32180</name>
</gene>
<dbReference type="Pfam" id="PF12771">
    <property type="entry name" value="SusD-like_2"/>
    <property type="match status" value="2"/>
</dbReference>
<reference evidence="2" key="1">
    <citation type="journal article" date="2019" name="Int. J. Syst. Evol. Microbiol.">
        <title>The Global Catalogue of Microorganisms (GCM) 10K type strain sequencing project: providing services to taxonomists for standard genome sequencing and annotation.</title>
        <authorList>
            <consortium name="The Broad Institute Genomics Platform"/>
            <consortium name="The Broad Institute Genome Sequencing Center for Infectious Disease"/>
            <person name="Wu L."/>
            <person name="Ma J."/>
        </authorList>
    </citation>
    <scope>NUCLEOTIDE SEQUENCE [LARGE SCALE GENOMIC DNA]</scope>
    <source>
        <strain evidence="2">CGMCC 1.15342</strain>
    </source>
</reference>
<sequence>MDLNIDPNGIQPETANPNLVLTKVLSSTGMAFTNLGYQDVAGVMQHTQKDGWADGHNNYDWGQSNDWSIYYDILRNNKFVYERAEQLGYDLQKGVSLVMKSMVFGLITDLFGDAPYTAALNADEGGDENMFPVFDKQRDIYLGILADLETANTLLSKNKNEYNSTIEAADIYYQGDPVKWRKLANSLRLRYLMRLSVKEPAIAKAGIEEIAGDPTNNPIITTAADDANMPSWTPVYDVSESEYRRIKMCQTLVEAMRAGNDPRLGVWAKRVEIPIVMDETLPDGTDKIEDGKRYISPDILSKKGLTTADISLNPDYVGIPPSYTAPAAYNLSPDVNQAAFNPHVSWLSDMYRTFNSPLLKSRLLSGSEVNFILAEAAWLGWSLPETAETYYNNAIKASLETWGVGDAYADFIAQPGVAYDGTQKQIIVQKWIASWQAATESWADYKRTGFPELHTGPMAIKAAVPVRFYYMLSERNLNKTNVEAAMENLEETPYSQSEGANSAWSKPWVIQGTGKPW</sequence>
<proteinExistence type="predicted"/>
<keyword evidence="2" id="KW-1185">Reference proteome</keyword>
<name>A0ABQ1MF75_9SPHI</name>
<evidence type="ECO:0000313" key="1">
    <source>
        <dbReference type="EMBL" id="GGC37648.1"/>
    </source>
</evidence>
<dbReference type="EMBL" id="BMIK01000012">
    <property type="protein sequence ID" value="GGC37648.1"/>
    <property type="molecule type" value="Genomic_DNA"/>
</dbReference>
<dbReference type="SUPFAM" id="SSF48452">
    <property type="entry name" value="TPR-like"/>
    <property type="match status" value="1"/>
</dbReference>
<protein>
    <recommendedName>
        <fullName evidence="3">Starch-binding associating with outer membrane</fullName>
    </recommendedName>
</protein>
<comment type="caution">
    <text evidence="1">The sequence shown here is derived from an EMBL/GenBank/DDBJ whole genome shotgun (WGS) entry which is preliminary data.</text>
</comment>
<dbReference type="Gene3D" id="1.25.40.390">
    <property type="match status" value="1"/>
</dbReference>
<evidence type="ECO:0008006" key="3">
    <source>
        <dbReference type="Google" id="ProtNLM"/>
    </source>
</evidence>
<organism evidence="1 2">
    <name type="scientific">Parapedobacter defluvii</name>
    <dbReference type="NCBI Taxonomy" id="2045106"/>
    <lineage>
        <taxon>Bacteria</taxon>
        <taxon>Pseudomonadati</taxon>
        <taxon>Bacteroidota</taxon>
        <taxon>Sphingobacteriia</taxon>
        <taxon>Sphingobacteriales</taxon>
        <taxon>Sphingobacteriaceae</taxon>
        <taxon>Parapedobacter</taxon>
    </lineage>
</organism>
<dbReference type="InterPro" id="IPR041662">
    <property type="entry name" value="SusD-like_2"/>
</dbReference>
<dbReference type="InterPro" id="IPR011990">
    <property type="entry name" value="TPR-like_helical_dom_sf"/>
</dbReference>
<accession>A0ABQ1MF75</accession>
<dbReference type="Proteomes" id="UP000597338">
    <property type="component" value="Unassembled WGS sequence"/>
</dbReference>
<evidence type="ECO:0000313" key="2">
    <source>
        <dbReference type="Proteomes" id="UP000597338"/>
    </source>
</evidence>